<keyword evidence="1" id="KW-0472">Membrane</keyword>
<dbReference type="AlphaFoldDB" id="A0AAE3CJ32"/>
<gene>
    <name evidence="2" type="ORF">HFQ13_03635</name>
</gene>
<keyword evidence="3" id="KW-1185">Reference proteome</keyword>
<protein>
    <submittedName>
        <fullName evidence="2">Sigma-E factor negative regulatory protein</fullName>
    </submittedName>
</protein>
<evidence type="ECO:0000313" key="3">
    <source>
        <dbReference type="Proteomes" id="UP001197378"/>
    </source>
</evidence>
<evidence type="ECO:0000313" key="2">
    <source>
        <dbReference type="EMBL" id="MBU2787309.1"/>
    </source>
</evidence>
<dbReference type="RefSeq" id="WP_215871891.1">
    <property type="nucleotide sequence ID" value="NZ_JAAXYO010000039.1"/>
</dbReference>
<keyword evidence="1" id="KW-0812">Transmembrane</keyword>
<sequence length="211" mass="23165">MNDETKSALMAFMDGELGTLSARRMAARLEQEPVLRDAWETQYRVSFLLQQGRVGAVLASADFAARVQQAIAAELPQDQRIRRSAAQKWGWSSVAAVTLLSASLFVLAPWQSGSPTSSSVSASSPSAVVAVSGQPFALRPVRFSVTSGPLLHADDTIQRDIQRIWRPAPERYLGWTQSSHRSFSEYPAAGLLPVEFRSEEGIYPGIDTYQH</sequence>
<accession>A0AAE3CJ32</accession>
<dbReference type="InterPro" id="IPR005572">
    <property type="entry name" value="Anti-sigma_E_RseA_N"/>
</dbReference>
<name>A0AAE3CJ32_9PROT</name>
<dbReference type="InterPro" id="IPR036147">
    <property type="entry name" value="Anti-sigma_E_RseA_N_sf"/>
</dbReference>
<reference evidence="2" key="1">
    <citation type="journal article" date="2021" name="ISME J.">
        <title>Genomic evolution of the class Acidithiobacillia: deep-branching Proteobacteria living in extreme acidic conditions.</title>
        <authorList>
            <person name="Moya-Beltran A."/>
            <person name="Beard S."/>
            <person name="Rojas-Villalobos C."/>
            <person name="Issotta F."/>
            <person name="Gallardo Y."/>
            <person name="Ulloa R."/>
            <person name="Giaveno A."/>
            <person name="Degli Esposti M."/>
            <person name="Johnson D.B."/>
            <person name="Quatrini R."/>
        </authorList>
    </citation>
    <scope>NUCLEOTIDE SEQUENCE</scope>
    <source>
        <strain evidence="2">VAN18-1</strain>
    </source>
</reference>
<dbReference type="CDD" id="cd16328">
    <property type="entry name" value="RseA_N"/>
    <property type="match status" value="1"/>
</dbReference>
<keyword evidence="1" id="KW-1133">Transmembrane helix</keyword>
<dbReference type="Gene3D" id="1.10.10.880">
    <property type="entry name" value="Anti sigma-E protein RseA, N-terminal domain"/>
    <property type="match status" value="1"/>
</dbReference>
<dbReference type="EMBL" id="JAAXYO010000039">
    <property type="protein sequence ID" value="MBU2787309.1"/>
    <property type="molecule type" value="Genomic_DNA"/>
</dbReference>
<feature type="transmembrane region" description="Helical" evidence="1">
    <location>
        <begin position="89"/>
        <end position="110"/>
    </location>
</feature>
<dbReference type="GO" id="GO:0016989">
    <property type="term" value="F:sigma factor antagonist activity"/>
    <property type="evidence" value="ECO:0007669"/>
    <property type="project" value="InterPro"/>
</dbReference>
<evidence type="ECO:0000256" key="1">
    <source>
        <dbReference type="SAM" id="Phobius"/>
    </source>
</evidence>
<comment type="caution">
    <text evidence="2">The sequence shown here is derived from an EMBL/GenBank/DDBJ whole genome shotgun (WGS) entry which is preliminary data.</text>
</comment>
<proteinExistence type="predicted"/>
<dbReference type="Proteomes" id="UP001197378">
    <property type="component" value="Unassembled WGS sequence"/>
</dbReference>
<organism evidence="2 3">
    <name type="scientific">Igneacidithiobacillus copahuensis</name>
    <dbReference type="NCBI Taxonomy" id="2724909"/>
    <lineage>
        <taxon>Bacteria</taxon>
        <taxon>Pseudomonadati</taxon>
        <taxon>Pseudomonadota</taxon>
        <taxon>Acidithiobacillia</taxon>
        <taxon>Acidithiobacillales</taxon>
        <taxon>Acidithiobacillaceae</taxon>
        <taxon>Igneacidithiobacillus</taxon>
    </lineage>
</organism>